<keyword evidence="2" id="KW-0472">Membrane</keyword>
<name>A0ABP0EZ79_CLALP</name>
<proteinExistence type="predicted"/>
<feature type="compositionally biased region" description="Polar residues" evidence="1">
    <location>
        <begin position="75"/>
        <end position="87"/>
    </location>
</feature>
<feature type="region of interest" description="Disordered" evidence="1">
    <location>
        <begin position="48"/>
        <end position="100"/>
    </location>
</feature>
<gene>
    <name evidence="3" type="ORF">CVLEPA_LOCUS1376</name>
</gene>
<accession>A0ABP0EZ79</accession>
<organism evidence="3 4">
    <name type="scientific">Clavelina lepadiformis</name>
    <name type="common">Light-bulb sea squirt</name>
    <name type="synonym">Ascidia lepadiformis</name>
    <dbReference type="NCBI Taxonomy" id="159417"/>
    <lineage>
        <taxon>Eukaryota</taxon>
        <taxon>Metazoa</taxon>
        <taxon>Chordata</taxon>
        <taxon>Tunicata</taxon>
        <taxon>Ascidiacea</taxon>
        <taxon>Aplousobranchia</taxon>
        <taxon>Clavelinidae</taxon>
        <taxon>Clavelina</taxon>
    </lineage>
</organism>
<evidence type="ECO:0000256" key="2">
    <source>
        <dbReference type="SAM" id="Phobius"/>
    </source>
</evidence>
<keyword evidence="4" id="KW-1185">Reference proteome</keyword>
<sequence>MSSMTSDLREMAKDETAKLKMVLNELIRKKIAEEVIKRLKDLDLLSLVSPSPTASKTSANQMEANDETTPKHNPQDQNTATESSAQAGPSKISKEESPKLSKVYVRGGQICSMKESLAEKYKHQRAAKSVMIVNLVIILLVVILGYYFLTKRPIKTCW</sequence>
<protein>
    <submittedName>
        <fullName evidence="3">Uncharacterized protein</fullName>
    </submittedName>
</protein>
<feature type="compositionally biased region" description="Polar residues" evidence="1">
    <location>
        <begin position="53"/>
        <end position="63"/>
    </location>
</feature>
<evidence type="ECO:0000256" key="1">
    <source>
        <dbReference type="SAM" id="MobiDB-lite"/>
    </source>
</evidence>
<comment type="caution">
    <text evidence="3">The sequence shown here is derived from an EMBL/GenBank/DDBJ whole genome shotgun (WGS) entry which is preliminary data.</text>
</comment>
<keyword evidence="2" id="KW-0812">Transmembrane</keyword>
<dbReference type="EMBL" id="CAWYQH010000001">
    <property type="protein sequence ID" value="CAK8672421.1"/>
    <property type="molecule type" value="Genomic_DNA"/>
</dbReference>
<evidence type="ECO:0000313" key="3">
    <source>
        <dbReference type="EMBL" id="CAK8672421.1"/>
    </source>
</evidence>
<keyword evidence="2" id="KW-1133">Transmembrane helix</keyword>
<reference evidence="3 4" key="1">
    <citation type="submission" date="2024-02" db="EMBL/GenBank/DDBJ databases">
        <authorList>
            <person name="Daric V."/>
            <person name="Darras S."/>
        </authorList>
    </citation>
    <scope>NUCLEOTIDE SEQUENCE [LARGE SCALE GENOMIC DNA]</scope>
</reference>
<evidence type="ECO:0000313" key="4">
    <source>
        <dbReference type="Proteomes" id="UP001642483"/>
    </source>
</evidence>
<dbReference type="Proteomes" id="UP001642483">
    <property type="component" value="Unassembled WGS sequence"/>
</dbReference>
<feature type="transmembrane region" description="Helical" evidence="2">
    <location>
        <begin position="130"/>
        <end position="149"/>
    </location>
</feature>